<dbReference type="InterPro" id="IPR029063">
    <property type="entry name" value="SAM-dependent_MTases_sf"/>
</dbReference>
<proteinExistence type="predicted"/>
<dbReference type="Pfam" id="PF05050">
    <property type="entry name" value="Methyltransf_21"/>
    <property type="match status" value="1"/>
</dbReference>
<dbReference type="RefSeq" id="WP_046375117.1">
    <property type="nucleotide sequence ID" value="NZ_CP010429.1"/>
</dbReference>
<dbReference type="InterPro" id="IPR052514">
    <property type="entry name" value="SAM-dependent_MTase"/>
</dbReference>
<dbReference type="PATRIC" id="fig|1379870.5.peg.9"/>
<dbReference type="HOGENOM" id="CLU_1041347_0_0_10"/>
<dbReference type="Proteomes" id="UP000033054">
    <property type="component" value="Chromosome"/>
</dbReference>
<reference evidence="2 3" key="1">
    <citation type="journal article" date="2014" name="Curr. Microbiol.">
        <title>Spirosoma radiotolerans sp. nov., a gamma-radiation-resistant bacterium isolated from gamma ray-irradiated soil.</title>
        <authorList>
            <person name="Lee J.J."/>
            <person name="Srinivasan S."/>
            <person name="Lim S."/>
            <person name="Joe M."/>
            <person name="Im S."/>
            <person name="Bae S.I."/>
            <person name="Park K.R."/>
            <person name="Han J.H."/>
            <person name="Park S.H."/>
            <person name="Joo B.M."/>
            <person name="Park S.J."/>
            <person name="Kim M.K."/>
        </authorList>
    </citation>
    <scope>NUCLEOTIDE SEQUENCE [LARGE SCALE GENOMIC DNA]</scope>
    <source>
        <strain evidence="2 3">DG5A</strain>
    </source>
</reference>
<gene>
    <name evidence="2" type="ORF">SD10_00045</name>
</gene>
<sequence>MAVEGISRYFRLWKHIANPGEYLFHKVARHKQNLVFTTKPFPIRFQVPPSLYLIFKEIFMVDVYEMDELVSTLPTAPVVIDIGANVGFFDIQLLSKIGKATIYAYEPVPANVKTLQHTLQQNPGLGQSIQLFSMAVTGKPIDQLELFIEAEDKSQVVASVFSAFHENNSQKIMVPCITLTDIIEKNSLDVIDLLKVDCEGSEYDIMYNTAPELIRRAKKMAIEVHNLDNDLNNIDAFDRYIQSLGYTTTRSPINSFCYALEATRQ</sequence>
<dbReference type="AlphaFoldDB" id="A0A0E3ZSV0"/>
<accession>A0A0E3ZSV0</accession>
<dbReference type="EMBL" id="CP010429">
    <property type="protein sequence ID" value="AKD53529.1"/>
    <property type="molecule type" value="Genomic_DNA"/>
</dbReference>
<feature type="domain" description="Methyltransferase FkbM" evidence="1">
    <location>
        <begin position="81"/>
        <end position="246"/>
    </location>
</feature>
<organism evidence="2 3">
    <name type="scientific">Spirosoma radiotolerans</name>
    <dbReference type="NCBI Taxonomy" id="1379870"/>
    <lineage>
        <taxon>Bacteria</taxon>
        <taxon>Pseudomonadati</taxon>
        <taxon>Bacteroidota</taxon>
        <taxon>Cytophagia</taxon>
        <taxon>Cytophagales</taxon>
        <taxon>Cytophagaceae</taxon>
        <taxon>Spirosoma</taxon>
    </lineage>
</organism>
<dbReference type="Gene3D" id="3.40.50.150">
    <property type="entry name" value="Vaccinia Virus protein VP39"/>
    <property type="match status" value="1"/>
</dbReference>
<keyword evidence="3" id="KW-1185">Reference proteome</keyword>
<dbReference type="PANTHER" id="PTHR34203:SF15">
    <property type="entry name" value="SLL1173 PROTEIN"/>
    <property type="match status" value="1"/>
</dbReference>
<dbReference type="OrthoDB" id="9785375at2"/>
<dbReference type="PANTHER" id="PTHR34203">
    <property type="entry name" value="METHYLTRANSFERASE, FKBM FAMILY PROTEIN"/>
    <property type="match status" value="1"/>
</dbReference>
<evidence type="ECO:0000313" key="2">
    <source>
        <dbReference type="EMBL" id="AKD53529.1"/>
    </source>
</evidence>
<dbReference type="InterPro" id="IPR006342">
    <property type="entry name" value="FkbM_mtfrase"/>
</dbReference>
<evidence type="ECO:0000259" key="1">
    <source>
        <dbReference type="Pfam" id="PF05050"/>
    </source>
</evidence>
<evidence type="ECO:0000313" key="3">
    <source>
        <dbReference type="Proteomes" id="UP000033054"/>
    </source>
</evidence>
<dbReference type="SUPFAM" id="SSF53335">
    <property type="entry name" value="S-adenosyl-L-methionine-dependent methyltransferases"/>
    <property type="match status" value="1"/>
</dbReference>
<dbReference type="STRING" id="1379870.SD10_00045"/>
<dbReference type="NCBIfam" id="TIGR01444">
    <property type="entry name" value="fkbM_fam"/>
    <property type="match status" value="1"/>
</dbReference>
<name>A0A0E3ZSV0_9BACT</name>
<dbReference type="KEGG" id="srd:SD10_00045"/>
<protein>
    <recommendedName>
        <fullName evidence="1">Methyltransferase FkbM domain-containing protein</fullName>
    </recommendedName>
</protein>